<dbReference type="OrthoDB" id="10049591at2759"/>
<organism evidence="1 3">
    <name type="scientific">Didymodactylos carnosus</name>
    <dbReference type="NCBI Taxonomy" id="1234261"/>
    <lineage>
        <taxon>Eukaryota</taxon>
        <taxon>Metazoa</taxon>
        <taxon>Spiralia</taxon>
        <taxon>Gnathifera</taxon>
        <taxon>Rotifera</taxon>
        <taxon>Eurotatoria</taxon>
        <taxon>Bdelloidea</taxon>
        <taxon>Philodinida</taxon>
        <taxon>Philodinidae</taxon>
        <taxon>Didymodactylos</taxon>
    </lineage>
</organism>
<reference evidence="1" key="1">
    <citation type="submission" date="2021-02" db="EMBL/GenBank/DDBJ databases">
        <authorList>
            <person name="Nowell W R."/>
        </authorList>
    </citation>
    <scope>NUCLEOTIDE SEQUENCE</scope>
</reference>
<evidence type="ECO:0000313" key="3">
    <source>
        <dbReference type="Proteomes" id="UP000663829"/>
    </source>
</evidence>
<accession>A0A815AZN7</accession>
<keyword evidence="3" id="KW-1185">Reference proteome</keyword>
<comment type="caution">
    <text evidence="1">The sequence shown here is derived from an EMBL/GenBank/DDBJ whole genome shotgun (WGS) entry which is preliminary data.</text>
</comment>
<protein>
    <submittedName>
        <fullName evidence="1">Uncharacterized protein</fullName>
    </submittedName>
</protein>
<sequence>MMMTQRFQIIKDNDDSRDDSAARIMMLHVFDLDIRDVAEEINRLNEISWPDKRINKSSIITLLRSAENYDENDDNTSTTPSAKSKSDEWTMEDDMAAVYALENFDLALVDLRRYFHYDDCLLHVLQCGTDESDLSQIPNLLLSSTTDPTFSRNKLWKEVKKTEGAEDALRSHHDSPDGWKVTQVVGTVTRLAQLSFGNRGEGRIAAVPNNNNTERVLVHVGSHNSYETYRGRAHQGIIAAFNGSEERRRRNDLTLFEWLREADDVFDVSTRFAEQ</sequence>
<evidence type="ECO:0000313" key="2">
    <source>
        <dbReference type="EMBL" id="CAF4043071.1"/>
    </source>
</evidence>
<name>A0A815AZN7_9BILA</name>
<proteinExistence type="predicted"/>
<dbReference type="Proteomes" id="UP000681722">
    <property type="component" value="Unassembled WGS sequence"/>
</dbReference>
<dbReference type="Proteomes" id="UP000663829">
    <property type="component" value="Unassembled WGS sequence"/>
</dbReference>
<dbReference type="AlphaFoldDB" id="A0A815AZN7"/>
<evidence type="ECO:0000313" key="1">
    <source>
        <dbReference type="EMBL" id="CAF1263385.1"/>
    </source>
</evidence>
<dbReference type="EMBL" id="CAJNOQ010010875">
    <property type="protein sequence ID" value="CAF1263385.1"/>
    <property type="molecule type" value="Genomic_DNA"/>
</dbReference>
<gene>
    <name evidence="1" type="ORF">GPM918_LOCUS26720</name>
    <name evidence="2" type="ORF">SRO942_LOCUS26921</name>
</gene>
<dbReference type="EMBL" id="CAJOBC010019713">
    <property type="protein sequence ID" value="CAF4043071.1"/>
    <property type="molecule type" value="Genomic_DNA"/>
</dbReference>